<evidence type="ECO:0000256" key="1">
    <source>
        <dbReference type="SAM" id="MobiDB-lite"/>
    </source>
</evidence>
<reference evidence="2" key="1">
    <citation type="submission" date="2014-11" db="EMBL/GenBank/DDBJ databases">
        <authorList>
            <person name="Otto D Thomas"/>
            <person name="Naeem Raeece"/>
        </authorList>
    </citation>
    <scope>NUCLEOTIDE SEQUENCE</scope>
</reference>
<accession>A0A0G4FZ14</accession>
<feature type="compositionally biased region" description="Basic and acidic residues" evidence="1">
    <location>
        <begin position="1"/>
        <end position="26"/>
    </location>
</feature>
<sequence>MRGTEHHPLPLPRADNEKKSQKECSKKLWKTPIISTRDLETKHLRRGDRIQARQGRQLPPSNSTRKTEAEEEEEEEEEEQEEDLDVLADLSR</sequence>
<proteinExistence type="predicted"/>
<protein>
    <submittedName>
        <fullName evidence="2">Uncharacterized protein</fullName>
    </submittedName>
</protein>
<dbReference type="VEuPathDB" id="CryptoDB:Cvel_19428"/>
<feature type="region of interest" description="Disordered" evidence="1">
    <location>
        <begin position="1"/>
        <end position="92"/>
    </location>
</feature>
<feature type="compositionally biased region" description="Basic and acidic residues" evidence="1">
    <location>
        <begin position="37"/>
        <end position="51"/>
    </location>
</feature>
<dbReference type="AlphaFoldDB" id="A0A0G4FZ14"/>
<gene>
    <name evidence="2" type="ORF">Cvel_19428</name>
</gene>
<name>A0A0G4FZ14_9ALVE</name>
<evidence type="ECO:0000313" key="2">
    <source>
        <dbReference type="EMBL" id="CEM20609.1"/>
    </source>
</evidence>
<feature type="compositionally biased region" description="Acidic residues" evidence="1">
    <location>
        <begin position="69"/>
        <end position="86"/>
    </location>
</feature>
<dbReference type="EMBL" id="CDMZ01000743">
    <property type="protein sequence ID" value="CEM20609.1"/>
    <property type="molecule type" value="Genomic_DNA"/>
</dbReference>
<organism evidence="2">
    <name type="scientific">Chromera velia CCMP2878</name>
    <dbReference type="NCBI Taxonomy" id="1169474"/>
    <lineage>
        <taxon>Eukaryota</taxon>
        <taxon>Sar</taxon>
        <taxon>Alveolata</taxon>
        <taxon>Colpodellida</taxon>
        <taxon>Chromeraceae</taxon>
        <taxon>Chromera</taxon>
    </lineage>
</organism>